<dbReference type="InterPro" id="IPR036271">
    <property type="entry name" value="Tet_transcr_reg_TetR-rel_C_sf"/>
</dbReference>
<evidence type="ECO:0000313" key="7">
    <source>
        <dbReference type="Proteomes" id="UP000533306"/>
    </source>
</evidence>
<evidence type="ECO:0000256" key="3">
    <source>
        <dbReference type="ARBA" id="ARBA00023163"/>
    </source>
</evidence>
<evidence type="ECO:0000313" key="6">
    <source>
        <dbReference type="EMBL" id="MBB6013914.1"/>
    </source>
</evidence>
<keyword evidence="7" id="KW-1185">Reference proteome</keyword>
<dbReference type="PROSITE" id="PS50977">
    <property type="entry name" value="HTH_TETR_2"/>
    <property type="match status" value="1"/>
</dbReference>
<dbReference type="AlphaFoldDB" id="A0A7W9S530"/>
<keyword evidence="2 4" id="KW-0238">DNA-binding</keyword>
<dbReference type="Pfam" id="PF17932">
    <property type="entry name" value="TetR_C_24"/>
    <property type="match status" value="1"/>
</dbReference>
<gene>
    <name evidence="6" type="ORF">HNR59_003308</name>
</gene>
<dbReference type="Gene3D" id="1.10.357.10">
    <property type="entry name" value="Tetracycline Repressor, domain 2"/>
    <property type="match status" value="1"/>
</dbReference>
<dbReference type="InterPro" id="IPR050109">
    <property type="entry name" value="HTH-type_TetR-like_transc_reg"/>
</dbReference>
<comment type="caution">
    <text evidence="6">The sequence shown here is derived from an EMBL/GenBank/DDBJ whole genome shotgun (WGS) entry which is preliminary data.</text>
</comment>
<dbReference type="Pfam" id="PF00440">
    <property type="entry name" value="TetR_N"/>
    <property type="match status" value="1"/>
</dbReference>
<protein>
    <submittedName>
        <fullName evidence="6">AcrR family transcriptional regulator</fullName>
    </submittedName>
</protein>
<dbReference type="GO" id="GO:0003700">
    <property type="term" value="F:DNA-binding transcription factor activity"/>
    <property type="evidence" value="ECO:0007669"/>
    <property type="project" value="TreeGrafter"/>
</dbReference>
<dbReference type="Proteomes" id="UP000533306">
    <property type="component" value="Unassembled WGS sequence"/>
</dbReference>
<dbReference type="PANTHER" id="PTHR30055">
    <property type="entry name" value="HTH-TYPE TRANSCRIPTIONAL REGULATOR RUTR"/>
    <property type="match status" value="1"/>
</dbReference>
<dbReference type="EMBL" id="JACHEU010000003">
    <property type="protein sequence ID" value="MBB6013914.1"/>
    <property type="molecule type" value="Genomic_DNA"/>
</dbReference>
<dbReference type="RefSeq" id="WP_183832104.1">
    <property type="nucleotide sequence ID" value="NZ_JACHEU010000003.1"/>
</dbReference>
<evidence type="ECO:0000256" key="1">
    <source>
        <dbReference type="ARBA" id="ARBA00023015"/>
    </source>
</evidence>
<accession>A0A7W9S530</accession>
<name>A0A7W9S530_9HYPH</name>
<dbReference type="InterPro" id="IPR001647">
    <property type="entry name" value="HTH_TetR"/>
</dbReference>
<evidence type="ECO:0000259" key="5">
    <source>
        <dbReference type="PROSITE" id="PS50977"/>
    </source>
</evidence>
<evidence type="ECO:0000256" key="4">
    <source>
        <dbReference type="PROSITE-ProRule" id="PRU00335"/>
    </source>
</evidence>
<dbReference type="PRINTS" id="PR00455">
    <property type="entry name" value="HTHTETR"/>
</dbReference>
<dbReference type="InterPro" id="IPR041490">
    <property type="entry name" value="KstR2_TetR_C"/>
</dbReference>
<dbReference type="PANTHER" id="PTHR30055:SF234">
    <property type="entry name" value="HTH-TYPE TRANSCRIPTIONAL REGULATOR BETI"/>
    <property type="match status" value="1"/>
</dbReference>
<dbReference type="SUPFAM" id="SSF46689">
    <property type="entry name" value="Homeodomain-like"/>
    <property type="match status" value="1"/>
</dbReference>
<feature type="DNA-binding region" description="H-T-H motif" evidence="4">
    <location>
        <begin position="32"/>
        <end position="51"/>
    </location>
</feature>
<keyword evidence="3" id="KW-0804">Transcription</keyword>
<feature type="domain" description="HTH tetR-type" evidence="5">
    <location>
        <begin position="9"/>
        <end position="69"/>
    </location>
</feature>
<dbReference type="GO" id="GO:0000976">
    <property type="term" value="F:transcription cis-regulatory region binding"/>
    <property type="evidence" value="ECO:0007669"/>
    <property type="project" value="TreeGrafter"/>
</dbReference>
<dbReference type="Gene3D" id="1.10.10.60">
    <property type="entry name" value="Homeodomain-like"/>
    <property type="match status" value="1"/>
</dbReference>
<dbReference type="SUPFAM" id="SSF48498">
    <property type="entry name" value="Tetracyclin repressor-like, C-terminal domain"/>
    <property type="match status" value="1"/>
</dbReference>
<sequence length="213" mass="23662">MNASNRPDSETREMILRTAATLFFERGYAKTKVMDIARAVGITPAALYWHFASKEDVLFEYLQGAIETFNERIREAIEGIEDPVDRLRTLAIAHTTLQLEFRDQAQAVHSLTYASAELLSALSPERTTLVNQRIRVHVDRIKEIVVAGMAAGLFHARDASTLTFAVLNVCEYSALWFRPEGALSIRDVALANGEFAVRMATGSMSPEQDGEAV</sequence>
<evidence type="ECO:0000256" key="2">
    <source>
        <dbReference type="ARBA" id="ARBA00023125"/>
    </source>
</evidence>
<proteinExistence type="predicted"/>
<keyword evidence="1" id="KW-0805">Transcription regulation</keyword>
<organism evidence="6 7">
    <name type="scientific">Aquamicrobium lusatiense</name>
    <dbReference type="NCBI Taxonomy" id="89772"/>
    <lineage>
        <taxon>Bacteria</taxon>
        <taxon>Pseudomonadati</taxon>
        <taxon>Pseudomonadota</taxon>
        <taxon>Alphaproteobacteria</taxon>
        <taxon>Hyphomicrobiales</taxon>
        <taxon>Phyllobacteriaceae</taxon>
        <taxon>Aquamicrobium</taxon>
    </lineage>
</organism>
<dbReference type="InterPro" id="IPR009057">
    <property type="entry name" value="Homeodomain-like_sf"/>
</dbReference>
<reference evidence="6 7" key="1">
    <citation type="submission" date="2020-08" db="EMBL/GenBank/DDBJ databases">
        <title>Genomic Encyclopedia of Type Strains, Phase IV (KMG-IV): sequencing the most valuable type-strain genomes for metagenomic binning, comparative biology and taxonomic classification.</title>
        <authorList>
            <person name="Goeker M."/>
        </authorList>
    </citation>
    <scope>NUCLEOTIDE SEQUENCE [LARGE SCALE GENOMIC DNA]</scope>
    <source>
        <strain evidence="6 7">DSM 11099</strain>
    </source>
</reference>